<feature type="domain" description="CinA C-terminal" evidence="1">
    <location>
        <begin position="10"/>
        <end position="160"/>
    </location>
</feature>
<evidence type="ECO:0000259" key="1">
    <source>
        <dbReference type="Pfam" id="PF02464"/>
    </source>
</evidence>
<sequence>MADDAELLALSVQLGQALLERQWVLALAESCTGGWVAQSITAIPGSSAWFDRGFVTYSNLAKEQMLGVSASTLEHYGAVSTATAQEMAAGSLAHSAADISAAITGIAGPDGGSAQKPVGTICFGWAHKNGYIMTQQMVFSGDREAVRRQSVKTSLNGLLQLTLNTDL</sequence>
<dbReference type="Gene3D" id="3.90.950.20">
    <property type="entry name" value="CinA-like"/>
    <property type="match status" value="1"/>
</dbReference>
<evidence type="ECO:0000313" key="2">
    <source>
        <dbReference type="EMBL" id="SNS02512.1"/>
    </source>
</evidence>
<keyword evidence="3" id="KW-1185">Reference proteome</keyword>
<dbReference type="InterPro" id="IPR036653">
    <property type="entry name" value="CinA-like_C"/>
</dbReference>
<accession>A0A239B4P7</accession>
<dbReference type="AlphaFoldDB" id="A0A239B4P7"/>
<dbReference type="NCBIfam" id="TIGR00199">
    <property type="entry name" value="PncC_domain"/>
    <property type="match status" value="1"/>
</dbReference>
<proteinExistence type="predicted"/>
<name>A0A239B4P7_9PROT</name>
<dbReference type="OrthoDB" id="9801454at2"/>
<protein>
    <submittedName>
        <fullName evidence="2">Nicotinamide-nucleotide amidase</fullName>
    </submittedName>
</protein>
<dbReference type="Proteomes" id="UP000198305">
    <property type="component" value="Unassembled WGS sequence"/>
</dbReference>
<gene>
    <name evidence="2" type="ORF">SAMN05192560_2277</name>
</gene>
<dbReference type="NCBIfam" id="NF002975">
    <property type="entry name" value="PRK03661.1"/>
    <property type="match status" value="1"/>
</dbReference>
<dbReference type="Pfam" id="PF02464">
    <property type="entry name" value="CinA"/>
    <property type="match status" value="1"/>
</dbReference>
<dbReference type="SUPFAM" id="SSF142433">
    <property type="entry name" value="CinA-like"/>
    <property type="match status" value="1"/>
</dbReference>
<reference evidence="3" key="1">
    <citation type="submission" date="2017-06" db="EMBL/GenBank/DDBJ databases">
        <authorList>
            <person name="Varghese N."/>
            <person name="Submissions S."/>
        </authorList>
    </citation>
    <scope>NUCLEOTIDE SEQUENCE [LARGE SCALE GENOMIC DNA]</scope>
    <source>
        <strain evidence="3">Ca-68</strain>
    </source>
</reference>
<evidence type="ECO:0000313" key="3">
    <source>
        <dbReference type="Proteomes" id="UP000198305"/>
    </source>
</evidence>
<dbReference type="RefSeq" id="WP_089376339.1">
    <property type="nucleotide sequence ID" value="NZ_FZOA01000012.1"/>
</dbReference>
<dbReference type="InterPro" id="IPR008136">
    <property type="entry name" value="CinA_C"/>
</dbReference>
<dbReference type="EMBL" id="FZOA01000012">
    <property type="protein sequence ID" value="SNS02512.1"/>
    <property type="molecule type" value="Genomic_DNA"/>
</dbReference>
<organism evidence="2 3">
    <name type="scientific">Methylobacillus rhizosphaerae</name>
    <dbReference type="NCBI Taxonomy" id="551994"/>
    <lineage>
        <taxon>Bacteria</taxon>
        <taxon>Pseudomonadati</taxon>
        <taxon>Pseudomonadota</taxon>
        <taxon>Betaproteobacteria</taxon>
        <taxon>Nitrosomonadales</taxon>
        <taxon>Methylophilaceae</taxon>
        <taxon>Methylobacillus</taxon>
    </lineage>
</organism>